<protein>
    <recommendedName>
        <fullName evidence="3">PrcB C-terminal domain-containing protein</fullName>
    </recommendedName>
</protein>
<gene>
    <name evidence="5" type="ORF">CLCOS_11930</name>
    <name evidence="4" type="ORF">WX73_04036</name>
</gene>
<keyword evidence="1 2" id="KW-0732">Signal</keyword>
<dbReference type="InterPro" id="IPR014755">
    <property type="entry name" value="Cu-Rt/internalin_Ig-like"/>
</dbReference>
<feature type="domain" description="PrcB C-terminal" evidence="3">
    <location>
        <begin position="95"/>
        <end position="152"/>
    </location>
</feature>
<dbReference type="Pfam" id="PF14343">
    <property type="entry name" value="PrcB_C"/>
    <property type="match status" value="1"/>
</dbReference>
<keyword evidence="7" id="KW-1185">Reference proteome</keyword>
<dbReference type="PATRIC" id="fig|1705578.3.peg.4132"/>
<comment type="caution">
    <text evidence="4">The sequence shown here is derived from an EMBL/GenBank/DDBJ whole genome shotgun (WGS) entry which is preliminary data.</text>
</comment>
<evidence type="ECO:0000259" key="3">
    <source>
        <dbReference type="Pfam" id="PF14343"/>
    </source>
</evidence>
<dbReference type="EMBL" id="LROR01000035">
    <property type="protein sequence ID" value="OBR96104.1"/>
    <property type="molecule type" value="Genomic_DNA"/>
</dbReference>
<organism evidence="4 6">
    <name type="scientific">Clostridium coskatii</name>
    <dbReference type="NCBI Taxonomy" id="1705578"/>
    <lineage>
        <taxon>Bacteria</taxon>
        <taxon>Bacillati</taxon>
        <taxon>Bacillota</taxon>
        <taxon>Clostridia</taxon>
        <taxon>Eubacteriales</taxon>
        <taxon>Clostridiaceae</taxon>
        <taxon>Clostridium</taxon>
    </lineage>
</organism>
<dbReference type="Gene3D" id="2.60.40.1220">
    <property type="match status" value="1"/>
</dbReference>
<reference evidence="5 7" key="2">
    <citation type="journal article" date="2016" name="Front. Microbiol.">
        <title>Industrial Acetogenic Biocatalysts: A Comparative Metabolic and Genomic Analysis.</title>
        <authorList>
            <person name="Bengelsdorf F."/>
            <person name="Poehlein A."/>
            <person name="Sonja S."/>
            <person name="Erz C."/>
            <person name="Hummel T."/>
            <person name="Hoffmeister S."/>
            <person name="Daniel R."/>
            <person name="Durre P."/>
        </authorList>
    </citation>
    <scope>NUCLEOTIDE SEQUENCE [LARGE SCALE GENOMIC DNA]</scope>
    <source>
        <strain evidence="5 7">PTA-10522</strain>
    </source>
</reference>
<evidence type="ECO:0000313" key="4">
    <source>
        <dbReference type="EMBL" id="OAA93814.1"/>
    </source>
</evidence>
<dbReference type="InterPro" id="IPR025748">
    <property type="entry name" value="PrcB_C_dom"/>
</dbReference>
<name>A0A166TKU9_9CLOT</name>
<proteinExistence type="predicted"/>
<accession>A0A166TKU9</accession>
<evidence type="ECO:0000313" key="6">
    <source>
        <dbReference type="Proteomes" id="UP000077384"/>
    </source>
</evidence>
<dbReference type="EMBL" id="LITQ01000010">
    <property type="protein sequence ID" value="OAA93814.1"/>
    <property type="molecule type" value="Genomic_DNA"/>
</dbReference>
<feature type="signal peptide" evidence="2">
    <location>
        <begin position="1"/>
        <end position="26"/>
    </location>
</feature>
<evidence type="ECO:0000256" key="2">
    <source>
        <dbReference type="SAM" id="SignalP"/>
    </source>
</evidence>
<dbReference type="Proteomes" id="UP000093694">
    <property type="component" value="Unassembled WGS sequence"/>
</dbReference>
<reference evidence="4 6" key="1">
    <citation type="journal article" date="2015" name="Biotechnol. Bioeng.">
        <title>Genome sequence and phenotypic characterization of Caulobacter segnis.</title>
        <authorList>
            <person name="Patel S."/>
            <person name="Fletcher B."/>
            <person name="Scott D.C."/>
            <person name="Ely B."/>
        </authorList>
    </citation>
    <scope>NUCLEOTIDE SEQUENCE [LARGE SCALE GENOMIC DNA]</scope>
    <source>
        <strain evidence="4 6">PS02</strain>
    </source>
</reference>
<dbReference type="AlphaFoldDB" id="A0A166TKU9"/>
<sequence>MFKKLFIPMCFALTVGAVYMPASVKAQGTVKMQSSVSNISKNKLIIKNGPNIMCNKIDFQTISYDNAPKTLTNGIDSCKSSEGFLYYLDSSTNYLYVAVMRGQKPTGGYDIKVDAVEDVEGRGNIIVKETDPDKGAIVPQVVTYPYTIIKVKLPDFSISVKNSSGKVYDYLGAGESNIIGASWVIGNLENIYTDKDYIFIKVKYENGDTELFYVKNNDEGKNQIKNLKVNSTVSVRYALGTPEKYNGEAAFPLIDVKMPVDKSMFTDKGWEDLNSKDCLNILRDKQWTIKFKDQLNDENVNSSNIYVVDSSGNVIPTALSLQDDKKSVKVTPYKPYKLGQKYYLFIVSKLNNNTSSLKGYRMGFQISDSIHMN</sequence>
<dbReference type="Proteomes" id="UP000077384">
    <property type="component" value="Unassembled WGS sequence"/>
</dbReference>
<dbReference type="RefSeq" id="WP_013239624.1">
    <property type="nucleotide sequence ID" value="NZ_LITQ01000010.1"/>
</dbReference>
<feature type="chain" id="PRO_5007880110" description="PrcB C-terminal domain-containing protein" evidence="2">
    <location>
        <begin position="27"/>
        <end position="373"/>
    </location>
</feature>
<evidence type="ECO:0000313" key="7">
    <source>
        <dbReference type="Proteomes" id="UP000093694"/>
    </source>
</evidence>
<evidence type="ECO:0000313" key="5">
    <source>
        <dbReference type="EMBL" id="OBR96104.1"/>
    </source>
</evidence>
<evidence type="ECO:0000256" key="1">
    <source>
        <dbReference type="ARBA" id="ARBA00022729"/>
    </source>
</evidence>